<comment type="similarity">
    <text evidence="2">Belongs to the ZapA family. Type 1 subfamily.</text>
</comment>
<dbReference type="Pfam" id="PF05164">
    <property type="entry name" value="ZapA"/>
    <property type="match status" value="1"/>
</dbReference>
<organism evidence="13 14">
    <name type="scientific">Thioalkalivibrio halophilus</name>
    <dbReference type="NCBI Taxonomy" id="252474"/>
    <lineage>
        <taxon>Bacteria</taxon>
        <taxon>Pseudomonadati</taxon>
        <taxon>Pseudomonadota</taxon>
        <taxon>Gammaproteobacteria</taxon>
        <taxon>Chromatiales</taxon>
        <taxon>Ectothiorhodospiraceae</taxon>
        <taxon>Thioalkalivibrio</taxon>
    </lineage>
</organism>
<keyword evidence="5 13" id="KW-0132">Cell division</keyword>
<dbReference type="GO" id="GO:0000917">
    <property type="term" value="P:division septum assembly"/>
    <property type="evidence" value="ECO:0007669"/>
    <property type="project" value="UniProtKB-KW"/>
</dbReference>
<evidence type="ECO:0000256" key="12">
    <source>
        <dbReference type="SAM" id="MobiDB-lite"/>
    </source>
</evidence>
<keyword evidence="4" id="KW-0963">Cytoplasm</keyword>
<evidence type="ECO:0000256" key="1">
    <source>
        <dbReference type="ARBA" id="ARBA00004496"/>
    </source>
</evidence>
<dbReference type="Proteomes" id="UP000189177">
    <property type="component" value="Unassembled WGS sequence"/>
</dbReference>
<protein>
    <recommendedName>
        <fullName evidence="3">Cell division protein ZapA</fullName>
    </recommendedName>
    <alternativeName>
        <fullName evidence="11">Z ring-associated protein ZapA</fullName>
    </alternativeName>
</protein>
<dbReference type="InterPro" id="IPR042233">
    <property type="entry name" value="Cell_div_ZapA_N"/>
</dbReference>
<evidence type="ECO:0000256" key="9">
    <source>
        <dbReference type="ARBA" id="ARBA00024910"/>
    </source>
</evidence>
<sequence>MSQSSEPVRITIMGKEYHVACPPEERADLFASASLIDERMRELRDGGRVVGAERIAVMVALNLAHEKLECQEELERMKKGGADAPERLHALAERIEQNLGRESDTRPNPETGRPPQS</sequence>
<keyword evidence="8" id="KW-0131">Cell cycle</keyword>
<evidence type="ECO:0000256" key="4">
    <source>
        <dbReference type="ARBA" id="ARBA00022490"/>
    </source>
</evidence>
<dbReference type="GO" id="GO:0030428">
    <property type="term" value="C:cell septum"/>
    <property type="evidence" value="ECO:0007669"/>
    <property type="project" value="TreeGrafter"/>
</dbReference>
<evidence type="ECO:0000256" key="6">
    <source>
        <dbReference type="ARBA" id="ARBA00023054"/>
    </source>
</evidence>
<dbReference type="STRING" id="252474.B1A74_02970"/>
<evidence type="ECO:0000256" key="2">
    <source>
        <dbReference type="ARBA" id="ARBA00010074"/>
    </source>
</evidence>
<dbReference type="InterPro" id="IPR007838">
    <property type="entry name" value="Cell_div_ZapA-like"/>
</dbReference>
<dbReference type="InterPro" id="IPR036192">
    <property type="entry name" value="Cell_div_ZapA-like_sf"/>
</dbReference>
<dbReference type="AlphaFoldDB" id="A0A1V3A190"/>
<evidence type="ECO:0000256" key="3">
    <source>
        <dbReference type="ARBA" id="ARBA00015195"/>
    </source>
</evidence>
<dbReference type="GO" id="GO:0032153">
    <property type="term" value="C:cell division site"/>
    <property type="evidence" value="ECO:0007669"/>
    <property type="project" value="TreeGrafter"/>
</dbReference>
<comment type="function">
    <text evidence="9">Activator of cell division through the inhibition of FtsZ GTPase activity, therefore promoting FtsZ assembly into bundles of protofilaments necessary for the formation of the division Z ring. It is recruited early at mid-cell but it is not essential for cell division.</text>
</comment>
<keyword evidence="6" id="KW-0175">Coiled coil</keyword>
<dbReference type="GO" id="GO:0043093">
    <property type="term" value="P:FtsZ-dependent cytokinesis"/>
    <property type="evidence" value="ECO:0007669"/>
    <property type="project" value="TreeGrafter"/>
</dbReference>
<comment type="subcellular location">
    <subcellularLocation>
        <location evidence="1">Cytoplasm</location>
    </subcellularLocation>
</comment>
<proteinExistence type="inferred from homology"/>
<evidence type="ECO:0000313" key="13">
    <source>
        <dbReference type="EMBL" id="OOC11101.1"/>
    </source>
</evidence>
<name>A0A1V3A190_9GAMM</name>
<feature type="region of interest" description="Disordered" evidence="12">
    <location>
        <begin position="92"/>
        <end position="117"/>
    </location>
</feature>
<comment type="caution">
    <text evidence="13">The sequence shown here is derived from an EMBL/GenBank/DDBJ whole genome shotgun (WGS) entry which is preliminary data.</text>
</comment>
<evidence type="ECO:0000313" key="14">
    <source>
        <dbReference type="Proteomes" id="UP000189177"/>
    </source>
</evidence>
<dbReference type="EMBL" id="MUZR01000007">
    <property type="protein sequence ID" value="OOC11101.1"/>
    <property type="molecule type" value="Genomic_DNA"/>
</dbReference>
<feature type="compositionally biased region" description="Basic and acidic residues" evidence="12">
    <location>
        <begin position="92"/>
        <end position="107"/>
    </location>
</feature>
<dbReference type="GO" id="GO:0000921">
    <property type="term" value="P:septin ring assembly"/>
    <property type="evidence" value="ECO:0007669"/>
    <property type="project" value="TreeGrafter"/>
</dbReference>
<evidence type="ECO:0000256" key="8">
    <source>
        <dbReference type="ARBA" id="ARBA00023306"/>
    </source>
</evidence>
<evidence type="ECO:0000256" key="5">
    <source>
        <dbReference type="ARBA" id="ARBA00022618"/>
    </source>
</evidence>
<comment type="subunit">
    <text evidence="10">Homodimer. Interacts with FtsZ.</text>
</comment>
<dbReference type="RefSeq" id="WP_018946278.1">
    <property type="nucleotide sequence ID" value="NZ_MUZR01000007.1"/>
</dbReference>
<dbReference type="GO" id="GO:0005829">
    <property type="term" value="C:cytosol"/>
    <property type="evidence" value="ECO:0007669"/>
    <property type="project" value="TreeGrafter"/>
</dbReference>
<evidence type="ECO:0000256" key="10">
    <source>
        <dbReference type="ARBA" id="ARBA00026068"/>
    </source>
</evidence>
<reference evidence="13 14" key="1">
    <citation type="submission" date="2017-02" db="EMBL/GenBank/DDBJ databases">
        <title>Genomic diversity within the haloalkaliphilic genus Thioalkalivibrio.</title>
        <authorList>
            <person name="Ahn A.-C."/>
            <person name="Meier-Kolthoff J."/>
            <person name="Overmars L."/>
            <person name="Richter M."/>
            <person name="Woyke T."/>
            <person name="Sorokin D.Y."/>
            <person name="Muyzer G."/>
        </authorList>
    </citation>
    <scope>NUCLEOTIDE SEQUENCE [LARGE SCALE GENOMIC DNA]</scope>
    <source>
        <strain evidence="13 14">HL17</strain>
    </source>
</reference>
<dbReference type="PANTHER" id="PTHR34981:SF1">
    <property type="entry name" value="CELL DIVISION PROTEIN ZAPA"/>
    <property type="match status" value="1"/>
</dbReference>
<keyword evidence="7" id="KW-0717">Septation</keyword>
<evidence type="ECO:0000256" key="7">
    <source>
        <dbReference type="ARBA" id="ARBA00023210"/>
    </source>
</evidence>
<gene>
    <name evidence="13" type="ORF">B1A74_02970</name>
</gene>
<keyword evidence="14" id="KW-1185">Reference proteome</keyword>
<accession>A0A1V3A190</accession>
<dbReference type="SUPFAM" id="SSF102829">
    <property type="entry name" value="Cell division protein ZapA-like"/>
    <property type="match status" value="1"/>
</dbReference>
<dbReference type="Gene3D" id="3.30.160.880">
    <property type="entry name" value="Cell division protein ZapA protomer, N-terminal domain"/>
    <property type="match status" value="1"/>
</dbReference>
<dbReference type="PANTHER" id="PTHR34981">
    <property type="entry name" value="CELL DIVISION PROTEIN ZAPA"/>
    <property type="match status" value="1"/>
</dbReference>
<dbReference type="OrthoDB" id="5772359at2"/>
<dbReference type="Gene3D" id="1.20.5.50">
    <property type="match status" value="1"/>
</dbReference>
<evidence type="ECO:0000256" key="11">
    <source>
        <dbReference type="ARBA" id="ARBA00033158"/>
    </source>
</evidence>